<dbReference type="NCBIfam" id="TIGR02168">
    <property type="entry name" value="SMC_prok_B"/>
    <property type="match status" value="1"/>
</dbReference>
<feature type="binding site" evidence="7">
    <location>
        <begin position="32"/>
        <end position="39"/>
    </location>
    <ligand>
        <name>ATP</name>
        <dbReference type="ChEBI" id="CHEBI:30616"/>
    </ligand>
</feature>
<feature type="coiled-coil region" evidence="7">
    <location>
        <begin position="167"/>
        <end position="201"/>
    </location>
</feature>
<dbReference type="InterPro" id="IPR010935">
    <property type="entry name" value="SMC_hinge"/>
</dbReference>
<dbReference type="PIRSF" id="PIRSF005719">
    <property type="entry name" value="SMC"/>
    <property type="match status" value="1"/>
</dbReference>
<comment type="caution">
    <text evidence="9">The sequence shown here is derived from an EMBL/GenBank/DDBJ whole genome shotgun (WGS) entry which is preliminary data.</text>
</comment>
<dbReference type="InterPro" id="IPR027417">
    <property type="entry name" value="P-loop_NTPase"/>
</dbReference>
<gene>
    <name evidence="7" type="primary">smc</name>
    <name evidence="9" type="ORF">EDC19_0731</name>
</gene>
<dbReference type="RefSeq" id="WP_132280650.1">
    <property type="nucleotide sequence ID" value="NZ_SMGQ01000011.1"/>
</dbReference>
<dbReference type="Proteomes" id="UP000294545">
    <property type="component" value="Unassembled WGS sequence"/>
</dbReference>
<dbReference type="SUPFAM" id="SSF52540">
    <property type="entry name" value="P-loop containing nucleoside triphosphate hydrolases"/>
    <property type="match status" value="1"/>
</dbReference>
<sequence length="1185" mass="136999">MYLKNIELYGFKSFANKIQLTFNNGITGIVGPNGSGKSNVADAVRWVLGEQSAKQLRGSKMEDVIFAGTENRRQLGYSSVSITIDNSDKKLPIDFSEVTVARRVYRSGESEYSINGSNCRLKDVQELFFDTGIGKEGYSIIGQGQIDKILSSKPEDRRDLFDEAAGIVKYKKRKSVAEKKLLEEKQNLNRVSDILSEIEKQISPLEKQSKVAKEFLDLKEQLKIYDINIFIRELEALNKEKEDYITKEQTIQHQIVTTQEELSSTKEKNEALENEIEALKDKIEEEKESLSQSQLNNEKLDNQINIINEQISSIKKSNVHIEERIELLQQKSQSTLNEKKDLLQQKDGLAEGLSTKKVKLNTLETEIEAISRSISTSNQKIETLKSNIIEYLNEISAINNKIQRYETMQEHITIRKSELHQKYLKVSKEEEETKIINEEEIEKYKKLINQINQVANEKEHIEKNLNEITLNKSQNINDYNAKKNKYNQMHSRYDALKNIADQYEGYNFSIRKIMEYKEKADGIIGVVADVVKVKKKYELAIETALGGSIQHVITQDEHIAKRLVEYLKTNKFGRATFLPLTTIVGRNQYTEDKVLKETGVINKASELVDCDHRYNHLIEHLLGRVIVVDTIDNGIALAKKYKQSLRIVTLTGEILNPGGSITGGSYKNNNNFLGRQREIENLQKELTVLNEAIHLLEQEKEKIENQENDFKLKYEDLKINIQEYKLNQNTSQINLNQRKEALQKLEEEKEDIQKEMAELDNQFVEVEENIKELNHTLDQLKENNKKSEEAIETINKEMESTNKSHAEKIEEVTELRIKISSIEQELNYIKTNIQKLNNEYESGIQEIETLEQSLVKHTEDMKEKENQILVLKEKISEGFIEKKEKENQIEALKSEHENKVKAHKNYIQEKETIIERMTLLDKESFRINTRKERIDESIKQQIDYMWNEYEVTYHQSLGLKKDMETNISGMKKEVQKIKNTIKALGDVNVNAIEDYKKLVERFEFLQTQRDDLLEAEEKLLNIVIELDKAMRDQFKEKFKEINQQFNTVFKELFGGGKGFLELTNEEDILESGIKINAQPPGKKLQNMMLLSGGERAFTAIALLFAIQKLKPSPFCVLDEIEAALDDANVERFARYLHKLSKDTQFIIITHRKGTMESADALYGITMQEKGISTLVSVKLIENEMI</sequence>
<keyword evidence="4 7" id="KW-0067">ATP-binding</keyword>
<evidence type="ECO:0000256" key="3">
    <source>
        <dbReference type="ARBA" id="ARBA00022741"/>
    </source>
</evidence>
<dbReference type="Pfam" id="PF02463">
    <property type="entry name" value="SMC_N"/>
    <property type="match status" value="1"/>
</dbReference>
<protein>
    <recommendedName>
        <fullName evidence="7">Chromosome partition protein Smc</fullName>
    </recommendedName>
</protein>
<comment type="domain">
    <text evidence="7">Contains large globular domains required for ATP hydrolysis at each terminus and a third globular domain forming a flexible hinge near the middle of the molecule. These domains are separated by coiled-coil structures.</text>
</comment>
<dbReference type="AlphaFoldDB" id="A0A4V2Q1N4"/>
<dbReference type="SUPFAM" id="SSF75553">
    <property type="entry name" value="Smc hinge domain"/>
    <property type="match status" value="1"/>
</dbReference>
<dbReference type="OrthoDB" id="9808768at2"/>
<dbReference type="EMBL" id="SMGQ01000011">
    <property type="protein sequence ID" value="TCK98311.1"/>
    <property type="molecule type" value="Genomic_DNA"/>
</dbReference>
<dbReference type="Gene3D" id="1.20.1060.20">
    <property type="match status" value="1"/>
</dbReference>
<evidence type="ECO:0000313" key="9">
    <source>
        <dbReference type="EMBL" id="TCK98311.1"/>
    </source>
</evidence>
<keyword evidence="3 7" id="KW-0547">Nucleotide-binding</keyword>
<evidence type="ECO:0000256" key="1">
    <source>
        <dbReference type="ARBA" id="ARBA00004496"/>
    </source>
</evidence>
<evidence type="ECO:0000256" key="5">
    <source>
        <dbReference type="ARBA" id="ARBA00023054"/>
    </source>
</evidence>
<dbReference type="GO" id="GO:0006260">
    <property type="term" value="P:DNA replication"/>
    <property type="evidence" value="ECO:0007669"/>
    <property type="project" value="UniProtKB-UniRule"/>
</dbReference>
<dbReference type="GO" id="GO:0007062">
    <property type="term" value="P:sister chromatid cohesion"/>
    <property type="evidence" value="ECO:0007669"/>
    <property type="project" value="InterPro"/>
</dbReference>
<keyword evidence="5 7" id="KW-0175">Coiled coil</keyword>
<evidence type="ECO:0000259" key="8">
    <source>
        <dbReference type="SMART" id="SM00968"/>
    </source>
</evidence>
<dbReference type="SMART" id="SM00968">
    <property type="entry name" value="SMC_hinge"/>
    <property type="match status" value="1"/>
</dbReference>
<dbReference type="FunFam" id="3.40.50.300:FF:000901">
    <property type="entry name" value="Chromosome partition protein Smc"/>
    <property type="match status" value="1"/>
</dbReference>
<dbReference type="InterPro" id="IPR003395">
    <property type="entry name" value="RecF/RecN/SMC_N"/>
</dbReference>
<dbReference type="Gene3D" id="1.10.287.1490">
    <property type="match status" value="1"/>
</dbReference>
<dbReference type="FunFam" id="3.40.50.300:FF:000984">
    <property type="entry name" value="Chromosome partition protein Smc"/>
    <property type="match status" value="1"/>
</dbReference>
<comment type="subcellular location">
    <subcellularLocation>
        <location evidence="1 7">Cytoplasm</location>
    </subcellularLocation>
</comment>
<dbReference type="GO" id="GO:0003677">
    <property type="term" value="F:DNA binding"/>
    <property type="evidence" value="ECO:0007669"/>
    <property type="project" value="UniProtKB-UniRule"/>
</dbReference>
<evidence type="ECO:0000256" key="7">
    <source>
        <dbReference type="HAMAP-Rule" id="MF_01894"/>
    </source>
</evidence>
<feature type="coiled-coil region" evidence="7">
    <location>
        <begin position="679"/>
        <end position="909"/>
    </location>
</feature>
<evidence type="ECO:0000313" key="10">
    <source>
        <dbReference type="Proteomes" id="UP000294545"/>
    </source>
</evidence>
<evidence type="ECO:0000256" key="2">
    <source>
        <dbReference type="ARBA" id="ARBA00022490"/>
    </source>
</evidence>
<comment type="function">
    <text evidence="7">Required for chromosome condensation and partitioning.</text>
</comment>
<dbReference type="InterPro" id="IPR024704">
    <property type="entry name" value="SMC"/>
</dbReference>
<dbReference type="GO" id="GO:0005524">
    <property type="term" value="F:ATP binding"/>
    <property type="evidence" value="ECO:0007669"/>
    <property type="project" value="UniProtKB-UniRule"/>
</dbReference>
<dbReference type="Gene3D" id="3.30.70.1620">
    <property type="match status" value="1"/>
</dbReference>
<evidence type="ECO:0000256" key="6">
    <source>
        <dbReference type="ARBA" id="ARBA00023125"/>
    </source>
</evidence>
<dbReference type="InterPro" id="IPR011890">
    <property type="entry name" value="SMC_prok"/>
</dbReference>
<dbReference type="Gene3D" id="3.40.50.300">
    <property type="entry name" value="P-loop containing nucleotide triphosphate hydrolases"/>
    <property type="match status" value="2"/>
</dbReference>
<evidence type="ECO:0000256" key="4">
    <source>
        <dbReference type="ARBA" id="ARBA00022840"/>
    </source>
</evidence>
<dbReference type="PANTHER" id="PTHR43977">
    <property type="entry name" value="STRUCTURAL MAINTENANCE OF CHROMOSOMES PROTEIN 3"/>
    <property type="match status" value="1"/>
</dbReference>
<dbReference type="GO" id="GO:0005694">
    <property type="term" value="C:chromosome"/>
    <property type="evidence" value="ECO:0007669"/>
    <property type="project" value="InterPro"/>
</dbReference>
<reference evidence="9 10" key="1">
    <citation type="submission" date="2019-03" db="EMBL/GenBank/DDBJ databases">
        <title>Genomic Encyclopedia of Type Strains, Phase IV (KMG-IV): sequencing the most valuable type-strain genomes for metagenomic binning, comparative biology and taxonomic classification.</title>
        <authorList>
            <person name="Goeker M."/>
        </authorList>
    </citation>
    <scope>NUCLEOTIDE SEQUENCE [LARGE SCALE GENOMIC DNA]</scope>
    <source>
        <strain evidence="9 10">DSM 24176</strain>
    </source>
</reference>
<feature type="coiled-coil region" evidence="7">
    <location>
        <begin position="437"/>
        <end position="471"/>
    </location>
</feature>
<dbReference type="GO" id="GO:0007059">
    <property type="term" value="P:chromosome segregation"/>
    <property type="evidence" value="ECO:0007669"/>
    <property type="project" value="UniProtKB-UniRule"/>
</dbReference>
<comment type="subunit">
    <text evidence="7">Homodimer.</text>
</comment>
<keyword evidence="10" id="KW-1185">Reference proteome</keyword>
<proteinExistence type="inferred from homology"/>
<feature type="domain" description="SMC hinge" evidence="8">
    <location>
        <begin position="521"/>
        <end position="638"/>
    </location>
</feature>
<dbReference type="Pfam" id="PF06470">
    <property type="entry name" value="SMC_hinge"/>
    <property type="match status" value="1"/>
</dbReference>
<feature type="coiled-coil region" evidence="7">
    <location>
        <begin position="227"/>
        <end position="408"/>
    </location>
</feature>
<keyword evidence="2 7" id="KW-0963">Cytoplasm</keyword>
<dbReference type="HAMAP" id="MF_01894">
    <property type="entry name" value="Smc_prok"/>
    <property type="match status" value="1"/>
</dbReference>
<name>A0A4V2Q1N4_9FIRM</name>
<dbReference type="GO" id="GO:0016887">
    <property type="term" value="F:ATP hydrolysis activity"/>
    <property type="evidence" value="ECO:0007669"/>
    <property type="project" value="InterPro"/>
</dbReference>
<organism evidence="9 10">
    <name type="scientific">Natranaerovirga hydrolytica</name>
    <dbReference type="NCBI Taxonomy" id="680378"/>
    <lineage>
        <taxon>Bacteria</taxon>
        <taxon>Bacillati</taxon>
        <taxon>Bacillota</taxon>
        <taxon>Clostridia</taxon>
        <taxon>Lachnospirales</taxon>
        <taxon>Natranaerovirgaceae</taxon>
        <taxon>Natranaerovirga</taxon>
    </lineage>
</organism>
<feature type="coiled-coil region" evidence="7">
    <location>
        <begin position="960"/>
        <end position="1032"/>
    </location>
</feature>
<dbReference type="CDD" id="cd03278">
    <property type="entry name" value="ABC_SMC_barmotin"/>
    <property type="match status" value="1"/>
</dbReference>
<dbReference type="GO" id="GO:0030261">
    <property type="term" value="P:chromosome condensation"/>
    <property type="evidence" value="ECO:0007669"/>
    <property type="project" value="InterPro"/>
</dbReference>
<accession>A0A4V2Q1N4</accession>
<keyword evidence="6 7" id="KW-0238">DNA-binding</keyword>
<dbReference type="GO" id="GO:0005737">
    <property type="term" value="C:cytoplasm"/>
    <property type="evidence" value="ECO:0007669"/>
    <property type="project" value="UniProtKB-SubCell"/>
</dbReference>
<dbReference type="InterPro" id="IPR036277">
    <property type="entry name" value="SMC_hinge_sf"/>
</dbReference>
<comment type="similarity">
    <text evidence="7">Belongs to the SMC family.</text>
</comment>